<gene>
    <name evidence="1" type="ORF">PAPOLLO_LOCUS21389</name>
</gene>
<name>A0A8S3XQV2_PARAO</name>
<evidence type="ECO:0000313" key="1">
    <source>
        <dbReference type="EMBL" id="CAG5038571.1"/>
    </source>
</evidence>
<reference evidence="1" key="1">
    <citation type="submission" date="2021-04" db="EMBL/GenBank/DDBJ databases">
        <authorList>
            <person name="Tunstrom K."/>
        </authorList>
    </citation>
    <scope>NUCLEOTIDE SEQUENCE</scope>
</reference>
<dbReference type="AlphaFoldDB" id="A0A8S3XQV2"/>
<evidence type="ECO:0000313" key="2">
    <source>
        <dbReference type="Proteomes" id="UP000691718"/>
    </source>
</evidence>
<dbReference type="OrthoDB" id="407922at2759"/>
<dbReference type="EMBL" id="CAJQZP010001314">
    <property type="protein sequence ID" value="CAG5038571.1"/>
    <property type="molecule type" value="Genomic_DNA"/>
</dbReference>
<dbReference type="Proteomes" id="UP000691718">
    <property type="component" value="Unassembled WGS sequence"/>
</dbReference>
<proteinExistence type="predicted"/>
<protein>
    <submittedName>
        <fullName evidence="1">(apollo) hypothetical protein</fullName>
    </submittedName>
</protein>
<sequence>MPTKKTIGAEKAADSISECLSVCAENKRQVAEARGQPVQPPLLMAAYNCSSADDFFLEILKKIRSSELEAVLLLLPFSAA</sequence>
<organism evidence="1 2">
    <name type="scientific">Parnassius apollo</name>
    <name type="common">Apollo butterfly</name>
    <name type="synonym">Papilio apollo</name>
    <dbReference type="NCBI Taxonomy" id="110799"/>
    <lineage>
        <taxon>Eukaryota</taxon>
        <taxon>Metazoa</taxon>
        <taxon>Ecdysozoa</taxon>
        <taxon>Arthropoda</taxon>
        <taxon>Hexapoda</taxon>
        <taxon>Insecta</taxon>
        <taxon>Pterygota</taxon>
        <taxon>Neoptera</taxon>
        <taxon>Endopterygota</taxon>
        <taxon>Lepidoptera</taxon>
        <taxon>Glossata</taxon>
        <taxon>Ditrysia</taxon>
        <taxon>Papilionoidea</taxon>
        <taxon>Papilionidae</taxon>
        <taxon>Parnassiinae</taxon>
        <taxon>Parnassini</taxon>
        <taxon>Parnassius</taxon>
        <taxon>Parnassius</taxon>
    </lineage>
</organism>
<comment type="caution">
    <text evidence="1">The sequence shown here is derived from an EMBL/GenBank/DDBJ whole genome shotgun (WGS) entry which is preliminary data.</text>
</comment>
<accession>A0A8S3XQV2</accession>
<keyword evidence="2" id="KW-1185">Reference proteome</keyword>